<dbReference type="OrthoDB" id="666972at2759"/>
<sequence length="249" mass="27025">MTNEITVEYAVEMTCKDCTTDIEAALSSIKGIDSSKFDLERETVILKGTFQPSLVVEKLYSIGKTAIIRGAGTNGVQNTGDGLGAAVCILENYTKVGKYPEGSTMGLIRLIQVQDDVCYMDVSISDVPSGDYIISPRQNGDLSNVPSSNGKEFKFGHSQNESQKPIVVNINESGAGKLWLDCIGWKIYEIIGRSILVSKINHSKVDYASSPILSGIVARSSGVFENDKTVCSCSGKTLWEESKMMRQKA</sequence>
<feature type="domain" description="HMA" evidence="4">
    <location>
        <begin position="4"/>
        <end position="67"/>
    </location>
</feature>
<dbReference type="PROSITE" id="PS50846">
    <property type="entry name" value="HMA_2"/>
    <property type="match status" value="1"/>
</dbReference>
<gene>
    <name evidence="5" type="ORF">AYI68_g3435</name>
</gene>
<dbReference type="GO" id="GO:0046872">
    <property type="term" value="F:metal ion binding"/>
    <property type="evidence" value="ECO:0007669"/>
    <property type="project" value="InterPro"/>
</dbReference>
<reference evidence="5 6" key="1">
    <citation type="journal article" date="2016" name="Mol. Biol. Evol.">
        <title>Genome-Wide Survey of Gut Fungi (Harpellales) Reveals the First Horizontally Transferred Ubiquitin Gene from a Mosquito Host.</title>
        <authorList>
            <person name="Wang Y."/>
            <person name="White M.M."/>
            <person name="Kvist S."/>
            <person name="Moncalvo J.M."/>
        </authorList>
    </citation>
    <scope>NUCLEOTIDE SEQUENCE [LARGE SCALE GENOMIC DNA]</scope>
    <source>
        <strain evidence="5 6">ALG-7-W6</strain>
    </source>
</reference>
<dbReference type="AlphaFoldDB" id="A0A1R0GZX2"/>
<dbReference type="InterPro" id="IPR036423">
    <property type="entry name" value="SOD-like_Cu/Zn_dom_sf"/>
</dbReference>
<keyword evidence="6" id="KW-1185">Reference proteome</keyword>
<dbReference type="InterPro" id="IPR036163">
    <property type="entry name" value="HMA_dom_sf"/>
</dbReference>
<dbReference type="Proteomes" id="UP000187455">
    <property type="component" value="Unassembled WGS sequence"/>
</dbReference>
<comment type="cofactor">
    <cofactor evidence="1">
        <name>Cu(2+)</name>
        <dbReference type="ChEBI" id="CHEBI:29036"/>
    </cofactor>
</comment>
<dbReference type="Gene3D" id="3.30.70.100">
    <property type="match status" value="1"/>
</dbReference>
<evidence type="ECO:0000313" key="5">
    <source>
        <dbReference type="EMBL" id="OLY82446.1"/>
    </source>
</evidence>
<evidence type="ECO:0000256" key="2">
    <source>
        <dbReference type="ARBA" id="ARBA00010636"/>
    </source>
</evidence>
<protein>
    <recommendedName>
        <fullName evidence="3">Superoxide dismutase 1 copper chaperone</fullName>
    </recommendedName>
</protein>
<dbReference type="Gene3D" id="2.60.40.200">
    <property type="entry name" value="Superoxide dismutase, copper/zinc binding domain"/>
    <property type="match status" value="1"/>
</dbReference>
<dbReference type="SUPFAM" id="SSF49329">
    <property type="entry name" value="Cu,Zn superoxide dismutase-like"/>
    <property type="match status" value="1"/>
</dbReference>
<dbReference type="STRING" id="133383.A0A1R0GZX2"/>
<evidence type="ECO:0000256" key="3">
    <source>
        <dbReference type="ARBA" id="ARBA00016103"/>
    </source>
</evidence>
<dbReference type="InterPro" id="IPR006121">
    <property type="entry name" value="HMA_dom"/>
</dbReference>
<evidence type="ECO:0000256" key="1">
    <source>
        <dbReference type="ARBA" id="ARBA00001973"/>
    </source>
</evidence>
<dbReference type="GO" id="GO:0006801">
    <property type="term" value="P:superoxide metabolic process"/>
    <property type="evidence" value="ECO:0007669"/>
    <property type="project" value="InterPro"/>
</dbReference>
<name>A0A1R0GZX2_9FUNG</name>
<accession>A0A1R0GZX2</accession>
<dbReference type="SUPFAM" id="SSF55008">
    <property type="entry name" value="HMA, heavy metal-associated domain"/>
    <property type="match status" value="1"/>
</dbReference>
<organism evidence="5 6">
    <name type="scientific">Smittium mucronatum</name>
    <dbReference type="NCBI Taxonomy" id="133383"/>
    <lineage>
        <taxon>Eukaryota</taxon>
        <taxon>Fungi</taxon>
        <taxon>Fungi incertae sedis</taxon>
        <taxon>Zoopagomycota</taxon>
        <taxon>Kickxellomycotina</taxon>
        <taxon>Harpellomycetes</taxon>
        <taxon>Harpellales</taxon>
        <taxon>Legeriomycetaceae</taxon>
        <taxon>Smittium</taxon>
    </lineage>
</organism>
<dbReference type="Pfam" id="PF00403">
    <property type="entry name" value="HMA"/>
    <property type="match status" value="1"/>
</dbReference>
<evidence type="ECO:0000259" key="4">
    <source>
        <dbReference type="PROSITE" id="PS50846"/>
    </source>
</evidence>
<comment type="caution">
    <text evidence="5">The sequence shown here is derived from an EMBL/GenBank/DDBJ whole genome shotgun (WGS) entry which is preliminary data.</text>
</comment>
<proteinExistence type="inferred from homology"/>
<comment type="similarity">
    <text evidence="2">Belongs to the CCS1 family.</text>
</comment>
<dbReference type="EMBL" id="LSSL01001529">
    <property type="protein sequence ID" value="OLY82446.1"/>
    <property type="molecule type" value="Genomic_DNA"/>
</dbReference>
<dbReference type="CDD" id="cd00371">
    <property type="entry name" value="HMA"/>
    <property type="match status" value="1"/>
</dbReference>
<evidence type="ECO:0000313" key="6">
    <source>
        <dbReference type="Proteomes" id="UP000187455"/>
    </source>
</evidence>